<feature type="transmembrane region" description="Helical" evidence="7">
    <location>
        <begin position="906"/>
        <end position="925"/>
    </location>
</feature>
<evidence type="ECO:0000256" key="6">
    <source>
        <dbReference type="ARBA" id="ARBA00023136"/>
    </source>
</evidence>
<dbReference type="GO" id="GO:0005886">
    <property type="term" value="C:plasma membrane"/>
    <property type="evidence" value="ECO:0007669"/>
    <property type="project" value="TreeGrafter"/>
</dbReference>
<feature type="transmembrane region" description="Helical" evidence="7">
    <location>
        <begin position="12"/>
        <end position="30"/>
    </location>
</feature>
<keyword evidence="1" id="KW-0813">Transport</keyword>
<dbReference type="InterPro" id="IPR027463">
    <property type="entry name" value="AcrB_DN_DC_subdom"/>
</dbReference>
<dbReference type="InterPro" id="IPR001036">
    <property type="entry name" value="Acrflvin-R"/>
</dbReference>
<dbReference type="Proteomes" id="UP000254958">
    <property type="component" value="Unassembled WGS sequence"/>
</dbReference>
<feature type="transmembrane region" description="Helical" evidence="7">
    <location>
        <begin position="429"/>
        <end position="449"/>
    </location>
</feature>
<accession>A0A370G6B8</accession>
<proteinExistence type="predicted"/>
<evidence type="ECO:0000313" key="11">
    <source>
        <dbReference type="Proteomes" id="UP000562982"/>
    </source>
</evidence>
<dbReference type="EMBL" id="QQAW01000002">
    <property type="protein sequence ID" value="RDI39358.1"/>
    <property type="molecule type" value="Genomic_DNA"/>
</dbReference>
<keyword evidence="2" id="KW-1003">Cell membrane</keyword>
<reference evidence="8 11" key="2">
    <citation type="submission" date="2020-04" db="EMBL/GenBank/DDBJ databases">
        <title>Description of novel Gluconacetobacter.</title>
        <authorList>
            <person name="Sombolestani A."/>
        </authorList>
    </citation>
    <scope>NUCLEOTIDE SEQUENCE [LARGE SCALE GENOMIC DNA]</scope>
    <source>
        <strain evidence="8 11">LMG 1382</strain>
    </source>
</reference>
<evidence type="ECO:0000256" key="2">
    <source>
        <dbReference type="ARBA" id="ARBA00022475"/>
    </source>
</evidence>
<keyword evidence="6 7" id="KW-0472">Membrane</keyword>
<evidence type="ECO:0000256" key="1">
    <source>
        <dbReference type="ARBA" id="ARBA00022448"/>
    </source>
</evidence>
<dbReference type="RefSeq" id="WP_114726249.1">
    <property type="nucleotide sequence ID" value="NZ_JABEQI010000002.1"/>
</dbReference>
<reference evidence="9 10" key="1">
    <citation type="submission" date="2018-07" db="EMBL/GenBank/DDBJ databases">
        <title>Genomic Encyclopedia of Type Strains, Phase IV (KMG-IV): sequencing the most valuable type-strain genomes for metagenomic binning, comparative biology and taxonomic classification.</title>
        <authorList>
            <person name="Goeker M."/>
        </authorList>
    </citation>
    <scope>NUCLEOTIDE SEQUENCE [LARGE SCALE GENOMIC DNA]</scope>
    <source>
        <strain evidence="9 10">DSM 5603</strain>
    </source>
</reference>
<dbReference type="SUPFAM" id="SSF82714">
    <property type="entry name" value="Multidrug efflux transporter AcrB TolC docking domain, DN and DC subdomains"/>
    <property type="match status" value="2"/>
</dbReference>
<dbReference type="EMBL" id="JABEQI010000002">
    <property type="protein sequence ID" value="MBB2185555.1"/>
    <property type="molecule type" value="Genomic_DNA"/>
</dbReference>
<dbReference type="Proteomes" id="UP000562982">
    <property type="component" value="Unassembled WGS sequence"/>
</dbReference>
<dbReference type="Gene3D" id="1.20.1640.10">
    <property type="entry name" value="Multidrug efflux transporter AcrB transmembrane domain"/>
    <property type="match status" value="3"/>
</dbReference>
<organism evidence="9 10">
    <name type="scientific">Gluconacetobacter liquefaciens</name>
    <name type="common">Acetobacter liquefaciens</name>
    <dbReference type="NCBI Taxonomy" id="89584"/>
    <lineage>
        <taxon>Bacteria</taxon>
        <taxon>Pseudomonadati</taxon>
        <taxon>Pseudomonadota</taxon>
        <taxon>Alphaproteobacteria</taxon>
        <taxon>Acetobacterales</taxon>
        <taxon>Acetobacteraceae</taxon>
        <taxon>Gluconacetobacter</taxon>
    </lineage>
</organism>
<feature type="transmembrane region" description="Helical" evidence="7">
    <location>
        <begin position="461"/>
        <end position="479"/>
    </location>
</feature>
<evidence type="ECO:0000256" key="3">
    <source>
        <dbReference type="ARBA" id="ARBA00022519"/>
    </source>
</evidence>
<keyword evidence="5 7" id="KW-1133">Transmembrane helix</keyword>
<evidence type="ECO:0000256" key="5">
    <source>
        <dbReference type="ARBA" id="ARBA00022989"/>
    </source>
</evidence>
<dbReference type="PROSITE" id="PS51257">
    <property type="entry name" value="PROKAR_LIPOPROTEIN"/>
    <property type="match status" value="1"/>
</dbReference>
<keyword evidence="4 7" id="KW-0812">Transmembrane</keyword>
<dbReference type="Gene3D" id="3.30.70.1320">
    <property type="entry name" value="Multidrug efflux transporter AcrB pore domain like"/>
    <property type="match status" value="1"/>
</dbReference>
<dbReference type="Pfam" id="PF00873">
    <property type="entry name" value="ACR_tran"/>
    <property type="match status" value="2"/>
</dbReference>
<dbReference type="PRINTS" id="PR00702">
    <property type="entry name" value="ACRIFLAVINRP"/>
</dbReference>
<gene>
    <name evidence="9" type="ORF">C7453_102145</name>
    <name evidence="8" type="ORF">HLH32_04010</name>
</gene>
<dbReference type="SUPFAM" id="SSF82866">
    <property type="entry name" value="Multidrug efflux transporter AcrB transmembrane domain"/>
    <property type="match status" value="2"/>
</dbReference>
<feature type="transmembrane region" description="Helical" evidence="7">
    <location>
        <begin position="1008"/>
        <end position="1028"/>
    </location>
</feature>
<feature type="transmembrane region" description="Helical" evidence="7">
    <location>
        <begin position="945"/>
        <end position="971"/>
    </location>
</feature>
<keyword evidence="3" id="KW-0997">Cell inner membrane</keyword>
<dbReference type="SUPFAM" id="SSF82693">
    <property type="entry name" value="Multidrug efflux transporter AcrB pore domain, PN1, PN2, PC1 and PC2 subdomains"/>
    <property type="match status" value="4"/>
</dbReference>
<evidence type="ECO:0000313" key="9">
    <source>
        <dbReference type="EMBL" id="RDI39358.1"/>
    </source>
</evidence>
<comment type="caution">
    <text evidence="9">The sequence shown here is derived from an EMBL/GenBank/DDBJ whole genome shotgun (WGS) entry which is preliminary data.</text>
</comment>
<feature type="transmembrane region" description="Helical" evidence="7">
    <location>
        <begin position="334"/>
        <end position="351"/>
    </location>
</feature>
<dbReference type="PANTHER" id="PTHR32063:SF34">
    <property type="entry name" value="MULTIDRUG RESISTANCE PROTEIN MDTC"/>
    <property type="match status" value="1"/>
</dbReference>
<feature type="transmembrane region" description="Helical" evidence="7">
    <location>
        <begin position="1034"/>
        <end position="1060"/>
    </location>
</feature>
<name>A0A370G6B8_GLULI</name>
<evidence type="ECO:0000313" key="8">
    <source>
        <dbReference type="EMBL" id="MBB2185555.1"/>
    </source>
</evidence>
<evidence type="ECO:0000313" key="10">
    <source>
        <dbReference type="Proteomes" id="UP000254958"/>
    </source>
</evidence>
<dbReference type="PANTHER" id="PTHR32063">
    <property type="match status" value="1"/>
</dbReference>
<dbReference type="Gene3D" id="3.30.2090.10">
    <property type="entry name" value="Multidrug efflux transporter AcrB TolC docking domain, DN and DC subdomains"/>
    <property type="match status" value="3"/>
</dbReference>
<dbReference type="Gene3D" id="3.30.70.1430">
    <property type="entry name" value="Multidrug efflux transporter AcrB pore domain"/>
    <property type="match status" value="2"/>
</dbReference>
<protein>
    <submittedName>
        <fullName evidence="9">Multidrug efflux pump</fullName>
    </submittedName>
    <submittedName>
        <fullName evidence="8">Nodulation protein</fullName>
    </submittedName>
</protein>
<feature type="transmembrane region" description="Helical" evidence="7">
    <location>
        <begin position="357"/>
        <end position="375"/>
    </location>
</feature>
<dbReference type="GO" id="GO:0042910">
    <property type="term" value="F:xenobiotic transmembrane transporter activity"/>
    <property type="evidence" value="ECO:0007669"/>
    <property type="project" value="TreeGrafter"/>
</dbReference>
<evidence type="ECO:0000256" key="4">
    <source>
        <dbReference type="ARBA" id="ARBA00022692"/>
    </source>
</evidence>
<evidence type="ECO:0000256" key="7">
    <source>
        <dbReference type="SAM" id="Phobius"/>
    </source>
</evidence>
<dbReference type="AlphaFoldDB" id="A0A370G6B8"/>
<dbReference type="Gene3D" id="3.30.70.1440">
    <property type="entry name" value="Multidrug efflux transporter AcrB pore domain"/>
    <property type="match status" value="2"/>
</dbReference>
<keyword evidence="10" id="KW-1185">Reference proteome</keyword>
<sequence>MIRLFVSRPVGTILLALACVLAGMIGYLGLPVADLPNIDFPVIQVIAQQPGGSPEQIASAIAEPLERRLGTIAGLEEMTSQSTQGVVRLSLQFALSRDINGAARDVEAAIQAARADLPPTLRQNPQYHKANPNDPPAIMLALTSDNRPLSQVYDQATNQILPRIARIAGVGEVEIAGSALPAVRVEIDPQALYKFGIGLEDVRAALASANAHTPKGNIELGSLRFALATNDQARSAAAYRALVIAYRNARPVRLDDVAQVVDGVEDVRNAGYFGDRPAIVLMVFMQAGGNIIQVLDQLHAQMPYLRAIMPGGVQIHTFMDRSRVIRASLDDTRMTLLLSVMLVVLTVWLFLGTWQATLIPAIVIPVAMVGALGVVRLLGYTLDTMSLTALTIATGFIVDDAIVVVENIARHVAEGLTPGRAAVRGAGEVAFTVLSMTLSLIAVFLPILLMGGVPGRLFHEFAVTVSVALLLSMLLSLSLTPTLCARLRLHHAAGGGRLAARIEGVHRSMLRGYARGLDWALKHRAVMLASLPVTLGLTILIYIHNPRSLFPDEDGGALLGRLLGEQAISFQALDRTMQQALDRLREDPDVAEVAGFIGMRGSANQGNLFIALTDKASRHHPVSTTIANLDRRTRGLTGARFFAMQPGAIRVGARPANAAYLYSLQGDDTAALYAWTQRLVRALSARRELADVSSDVQLGGAALNVRLDRDTGARLKITPQLIANTLYDAYGQRAASVIYNEMNQYRVVMEAAPRFWHDTQSLRQVWVSVAGGTAQGGIQANTIRARMSGTAGAASSQSALSFRNQIANSLVGGHGASSGSAVSTQAETMIPLVVAGTPSDGRTALAINHAGQGVATTISFNLPGGVSLGEAMAAVQDEVAKAGMPGSIHGTFAGNAAQLQKDSDNATILILASVIVVYMILGILYESFLHPLTILSTLPSAGVGALLALWACGESFSLMGMIGVILLIGIVKKNAIMLVDFAIAAERSEGCTPLQAIRAACLMRFRPIMMTSFAAAMGALPLVVGHGYGAEVRYPLGVTIIGGLIVSQALTLFTTPVVYLCMEQMRLFARDLVRLRPKQSPMF</sequence>